<reference evidence="2" key="1">
    <citation type="submission" date="2011-02" db="EMBL/GenBank/DDBJ databases">
        <title>The genome of the leaf-cutting ant Acromyrmex echinatior suggests key adaptations to social evolution and fungus farming.</title>
        <authorList>
            <person name="Nygaard S."/>
            <person name="Zhang G."/>
        </authorList>
    </citation>
    <scope>NUCLEOTIDE SEQUENCE</scope>
</reference>
<feature type="compositionally biased region" description="Basic and acidic residues" evidence="1">
    <location>
        <begin position="13"/>
        <end position="24"/>
    </location>
</feature>
<evidence type="ECO:0000313" key="2">
    <source>
        <dbReference type="EMBL" id="EGI63185.1"/>
    </source>
</evidence>
<organism evidence="3">
    <name type="scientific">Acromyrmex echinatior</name>
    <name type="common">Panamanian leafcutter ant</name>
    <name type="synonym">Acromyrmex octospinosus echinatior</name>
    <dbReference type="NCBI Taxonomy" id="103372"/>
    <lineage>
        <taxon>Eukaryota</taxon>
        <taxon>Metazoa</taxon>
        <taxon>Ecdysozoa</taxon>
        <taxon>Arthropoda</taxon>
        <taxon>Hexapoda</taxon>
        <taxon>Insecta</taxon>
        <taxon>Pterygota</taxon>
        <taxon>Neoptera</taxon>
        <taxon>Endopterygota</taxon>
        <taxon>Hymenoptera</taxon>
        <taxon>Apocrita</taxon>
        <taxon>Aculeata</taxon>
        <taxon>Formicoidea</taxon>
        <taxon>Formicidae</taxon>
        <taxon>Myrmicinae</taxon>
        <taxon>Acromyrmex</taxon>
    </lineage>
</organism>
<feature type="region of interest" description="Disordered" evidence="1">
    <location>
        <begin position="1"/>
        <end position="32"/>
    </location>
</feature>
<gene>
    <name evidence="2" type="ORF">G5I_08422</name>
</gene>
<dbReference type="EMBL" id="GL888287">
    <property type="protein sequence ID" value="EGI63185.1"/>
    <property type="molecule type" value="Genomic_DNA"/>
</dbReference>
<evidence type="ECO:0000313" key="3">
    <source>
        <dbReference type="Proteomes" id="UP000007755"/>
    </source>
</evidence>
<name>F4WRI5_ACREC</name>
<dbReference type="AlphaFoldDB" id="F4WRI5"/>
<accession>F4WRI5</accession>
<evidence type="ECO:0000256" key="1">
    <source>
        <dbReference type="SAM" id="MobiDB-lite"/>
    </source>
</evidence>
<dbReference type="InParanoid" id="F4WRI5"/>
<proteinExistence type="predicted"/>
<protein>
    <submittedName>
        <fullName evidence="2">Uncharacterized protein</fullName>
    </submittedName>
</protein>
<dbReference type="Proteomes" id="UP000007755">
    <property type="component" value="Unassembled WGS sequence"/>
</dbReference>
<keyword evidence="3" id="KW-1185">Reference proteome</keyword>
<sequence length="163" mass="18556">MPARTPGACVTSHRKDTRQDEQTGRPKPRNSYAKLNLNWQHKDIKRKSIRVETRPPRMSGSSKLNTTAESWRSAAIRYAPCRTIKMTIAFSAFNCRVLVVCCAWQLALRHMLEALKMKEEALVVVESTRIPEDTNDESISCQDSVKLLSGLMDQRLVFKVYSA</sequence>